<organism evidence="1 2">
    <name type="scientific">Glycomyces algeriensis</name>
    <dbReference type="NCBI Taxonomy" id="256037"/>
    <lineage>
        <taxon>Bacteria</taxon>
        <taxon>Bacillati</taxon>
        <taxon>Actinomycetota</taxon>
        <taxon>Actinomycetes</taxon>
        <taxon>Glycomycetales</taxon>
        <taxon>Glycomycetaceae</taxon>
        <taxon>Glycomyces</taxon>
    </lineage>
</organism>
<evidence type="ECO:0000313" key="2">
    <source>
        <dbReference type="Proteomes" id="UP001144313"/>
    </source>
</evidence>
<reference evidence="1" key="1">
    <citation type="submission" date="2022-12" db="EMBL/GenBank/DDBJ databases">
        <title>Reference genome sequencing for broad-spectrum identification of bacterial and archaeal isolates by mass spectrometry.</title>
        <authorList>
            <person name="Sekiguchi Y."/>
            <person name="Tourlousse D.M."/>
        </authorList>
    </citation>
    <scope>NUCLEOTIDE SEQUENCE</scope>
    <source>
        <strain evidence="1">LLR39Z86</strain>
    </source>
</reference>
<dbReference type="EMBL" id="BSDT01000001">
    <property type="protein sequence ID" value="GLI40952.1"/>
    <property type="molecule type" value="Genomic_DNA"/>
</dbReference>
<evidence type="ECO:0000313" key="1">
    <source>
        <dbReference type="EMBL" id="GLI40952.1"/>
    </source>
</evidence>
<sequence>MPGDAHELIVQAIQDEPLTAAWLMDLADKDCRVAVCTGAQTRSAPWEGPSGEPMSS</sequence>
<gene>
    <name evidence="1" type="ORF">GALLR39Z86_08020</name>
</gene>
<accession>A0A9W6G5Z6</accession>
<keyword evidence="2" id="KW-1185">Reference proteome</keyword>
<name>A0A9W6G5Z6_9ACTN</name>
<dbReference type="AlphaFoldDB" id="A0A9W6G5Z6"/>
<protein>
    <submittedName>
        <fullName evidence="1">Uncharacterized protein</fullName>
    </submittedName>
</protein>
<comment type="caution">
    <text evidence="1">The sequence shown here is derived from an EMBL/GenBank/DDBJ whole genome shotgun (WGS) entry which is preliminary data.</text>
</comment>
<dbReference type="Proteomes" id="UP001144313">
    <property type="component" value="Unassembled WGS sequence"/>
</dbReference>
<proteinExistence type="predicted"/>